<protein>
    <recommendedName>
        <fullName evidence="3">Isochorismatase-like domain-containing protein</fullName>
    </recommendedName>
</protein>
<dbReference type="AlphaFoldDB" id="A0A919U2K1"/>
<evidence type="ECO:0000259" key="3">
    <source>
        <dbReference type="Pfam" id="PF00857"/>
    </source>
</evidence>
<dbReference type="CDD" id="cd00431">
    <property type="entry name" value="cysteine_hydrolases"/>
    <property type="match status" value="1"/>
</dbReference>
<dbReference type="EMBL" id="BONO01000003">
    <property type="protein sequence ID" value="GIG35261.1"/>
    <property type="molecule type" value="Genomic_DNA"/>
</dbReference>
<dbReference type="Proteomes" id="UP000642125">
    <property type="component" value="Unassembled WGS sequence"/>
</dbReference>
<reference evidence="4" key="1">
    <citation type="submission" date="2021-01" db="EMBL/GenBank/DDBJ databases">
        <title>Whole genome shotgun sequence of Cellulomonas pakistanensis NBRC 110800.</title>
        <authorList>
            <person name="Komaki H."/>
            <person name="Tamura T."/>
        </authorList>
    </citation>
    <scope>NUCLEOTIDE SEQUENCE</scope>
    <source>
        <strain evidence="4">NBRC 110800</strain>
    </source>
</reference>
<dbReference type="SUPFAM" id="SSF52499">
    <property type="entry name" value="Isochorismatase-like hydrolases"/>
    <property type="match status" value="1"/>
</dbReference>
<evidence type="ECO:0000256" key="2">
    <source>
        <dbReference type="SAM" id="MobiDB-lite"/>
    </source>
</evidence>
<dbReference type="Gene3D" id="3.40.50.850">
    <property type="entry name" value="Isochorismatase-like"/>
    <property type="match status" value="1"/>
</dbReference>
<evidence type="ECO:0000313" key="4">
    <source>
        <dbReference type="EMBL" id="GIG35261.1"/>
    </source>
</evidence>
<sequence length="243" mass="23538">MTAAGGDAAAGAAGAEGPAGAAGAEGPAGAAGAEGPAGAVGAEVEGAAGATPGRAVLVVVDMQPVFADPGSPWAAPRFAEALPVVRTLAEQAGADRTVFTRFVAPERPEGAWVAYYADWPFALQPEDAPAYAIVPELADLAAAASVVTATTFGKWGPDLAAHVGPGDTMLLAGVSTDCCVLSTALPAADAGVAVRVVAEACAGADDASHARALDAIRLYAPLADVVDATTAGAILATTTAPPA</sequence>
<dbReference type="PANTHER" id="PTHR43540:SF6">
    <property type="entry name" value="ISOCHORISMATASE-LIKE DOMAIN-CONTAINING PROTEIN"/>
    <property type="match status" value="1"/>
</dbReference>
<dbReference type="InterPro" id="IPR000868">
    <property type="entry name" value="Isochorismatase-like_dom"/>
</dbReference>
<dbReference type="GO" id="GO:0016787">
    <property type="term" value="F:hydrolase activity"/>
    <property type="evidence" value="ECO:0007669"/>
    <property type="project" value="UniProtKB-KW"/>
</dbReference>
<name>A0A919U2K1_9CELL</name>
<gene>
    <name evidence="4" type="ORF">Cpa01nite_06420</name>
</gene>
<keyword evidence="1" id="KW-0378">Hydrolase</keyword>
<dbReference type="PANTHER" id="PTHR43540">
    <property type="entry name" value="PEROXYUREIDOACRYLATE/UREIDOACRYLATE AMIDOHYDROLASE-RELATED"/>
    <property type="match status" value="1"/>
</dbReference>
<feature type="region of interest" description="Disordered" evidence="2">
    <location>
        <begin position="1"/>
        <end position="37"/>
    </location>
</feature>
<dbReference type="Pfam" id="PF00857">
    <property type="entry name" value="Isochorismatase"/>
    <property type="match status" value="1"/>
</dbReference>
<accession>A0A919U2K1</accession>
<dbReference type="RefSeq" id="WP_203667316.1">
    <property type="nucleotide sequence ID" value="NZ_BONO01000003.1"/>
</dbReference>
<proteinExistence type="predicted"/>
<feature type="domain" description="Isochorismatase-like" evidence="3">
    <location>
        <begin position="56"/>
        <end position="226"/>
    </location>
</feature>
<dbReference type="InterPro" id="IPR036380">
    <property type="entry name" value="Isochorismatase-like_sf"/>
</dbReference>
<comment type="caution">
    <text evidence="4">The sequence shown here is derived from an EMBL/GenBank/DDBJ whole genome shotgun (WGS) entry which is preliminary data.</text>
</comment>
<evidence type="ECO:0000256" key="1">
    <source>
        <dbReference type="ARBA" id="ARBA00022801"/>
    </source>
</evidence>
<organism evidence="4 5">
    <name type="scientific">Cellulomonas pakistanensis</name>
    <dbReference type="NCBI Taxonomy" id="992287"/>
    <lineage>
        <taxon>Bacteria</taxon>
        <taxon>Bacillati</taxon>
        <taxon>Actinomycetota</taxon>
        <taxon>Actinomycetes</taxon>
        <taxon>Micrococcales</taxon>
        <taxon>Cellulomonadaceae</taxon>
        <taxon>Cellulomonas</taxon>
    </lineage>
</organism>
<keyword evidence="5" id="KW-1185">Reference proteome</keyword>
<dbReference type="InterPro" id="IPR050272">
    <property type="entry name" value="Isochorismatase-like_hydrls"/>
</dbReference>
<evidence type="ECO:0000313" key="5">
    <source>
        <dbReference type="Proteomes" id="UP000642125"/>
    </source>
</evidence>